<dbReference type="PANTHER" id="PTHR32133">
    <property type="entry name" value="OS07G0120400 PROTEIN"/>
    <property type="match status" value="1"/>
</dbReference>
<dbReference type="CDD" id="cd09917">
    <property type="entry name" value="F-box_SF"/>
    <property type="match status" value="1"/>
</dbReference>
<dbReference type="InterPro" id="IPR056594">
    <property type="entry name" value="AT5G49610-like_b-prop"/>
</dbReference>
<proteinExistence type="predicted"/>
<evidence type="ECO:0000256" key="1">
    <source>
        <dbReference type="SAM" id="MobiDB-lite"/>
    </source>
</evidence>
<feature type="compositionally biased region" description="Pro residues" evidence="1">
    <location>
        <begin position="75"/>
        <end position="85"/>
    </location>
</feature>
<dbReference type="InterPro" id="IPR036047">
    <property type="entry name" value="F-box-like_dom_sf"/>
</dbReference>
<dbReference type="Proteomes" id="UP000636709">
    <property type="component" value="Unassembled WGS sequence"/>
</dbReference>
<dbReference type="OrthoDB" id="693928at2759"/>
<reference evidence="3" key="1">
    <citation type="submission" date="2020-07" db="EMBL/GenBank/DDBJ databases">
        <title>Genome sequence and genetic diversity analysis of an under-domesticated orphan crop, white fonio (Digitaria exilis).</title>
        <authorList>
            <person name="Bennetzen J.L."/>
            <person name="Chen S."/>
            <person name="Ma X."/>
            <person name="Wang X."/>
            <person name="Yssel A.E.J."/>
            <person name="Chaluvadi S.R."/>
            <person name="Johnson M."/>
            <person name="Gangashetty P."/>
            <person name="Hamidou F."/>
            <person name="Sanogo M.D."/>
            <person name="Zwaenepoel A."/>
            <person name="Wallace J."/>
            <person name="Van De Peer Y."/>
            <person name="Van Deynze A."/>
        </authorList>
    </citation>
    <scope>NUCLEOTIDE SEQUENCE</scope>
    <source>
        <tissue evidence="3">Leaves</tissue>
    </source>
</reference>
<feature type="domain" description="F-box" evidence="2">
    <location>
        <begin position="78"/>
        <end position="130"/>
    </location>
</feature>
<dbReference type="SUPFAM" id="SSF50969">
    <property type="entry name" value="YVTN repeat-like/Quinoprotein amine dehydrogenase"/>
    <property type="match status" value="1"/>
</dbReference>
<dbReference type="SUPFAM" id="SSF81383">
    <property type="entry name" value="F-box domain"/>
    <property type="match status" value="1"/>
</dbReference>
<dbReference type="InterPro" id="IPR011044">
    <property type="entry name" value="Quino_amine_DH_bsu"/>
</dbReference>
<accession>A0A835F885</accession>
<dbReference type="Gene3D" id="1.20.1280.50">
    <property type="match status" value="1"/>
</dbReference>
<organism evidence="3 4">
    <name type="scientific">Digitaria exilis</name>
    <dbReference type="NCBI Taxonomy" id="1010633"/>
    <lineage>
        <taxon>Eukaryota</taxon>
        <taxon>Viridiplantae</taxon>
        <taxon>Streptophyta</taxon>
        <taxon>Embryophyta</taxon>
        <taxon>Tracheophyta</taxon>
        <taxon>Spermatophyta</taxon>
        <taxon>Magnoliopsida</taxon>
        <taxon>Liliopsida</taxon>
        <taxon>Poales</taxon>
        <taxon>Poaceae</taxon>
        <taxon>PACMAD clade</taxon>
        <taxon>Panicoideae</taxon>
        <taxon>Panicodae</taxon>
        <taxon>Paniceae</taxon>
        <taxon>Anthephorinae</taxon>
        <taxon>Digitaria</taxon>
    </lineage>
</organism>
<evidence type="ECO:0000313" key="3">
    <source>
        <dbReference type="EMBL" id="KAF8731361.1"/>
    </source>
</evidence>
<name>A0A835F885_9POAL</name>
<feature type="region of interest" description="Disordered" evidence="1">
    <location>
        <begin position="20"/>
        <end position="86"/>
    </location>
</feature>
<dbReference type="AlphaFoldDB" id="A0A835F885"/>
<dbReference type="PROSITE" id="PS50181">
    <property type="entry name" value="FBOX"/>
    <property type="match status" value="1"/>
</dbReference>
<sequence length="433" mass="47741">MPLNVSIVLWHLSPGIDLHLPGPAGRRAPARPRSTAAALTGRVRTGSPIRGGASRATRSPSPRRPQGSVQVRPTLTPPPPPPPLPEELVEEVLLRFPPDDPACLVRAALVCRRWRRLICGPRFRRRFREFHRAPPMLGFFVNDLGDSSFFVRTSATCPRVIINGVAVGARHGHVLLRSKPLSVHRRHPLENPFIVWDPITNQRRELPLLPVQVPGSFHPHSWNAAVLCAASLGGACDHLDCHNGPFLVVFVASSNNGMVSFVYSSEAGRWSEPTSEQHSYCSINPAPSALVGNALYFLNWSGKVILKYDLGTWQMSVIYVPENYYFGRVVLMTMEGGGLGFATVVNSTLYLWSWEAGRETDNGWAESGSIELMDLLPDGADPTLLTVIGCADSIGVVFLYSNVRTLTVDLKSRRVTKKSFIIDNSFMKLVRCV</sequence>
<gene>
    <name evidence="3" type="ORF">HU200_016417</name>
</gene>
<comment type="caution">
    <text evidence="3">The sequence shown here is derived from an EMBL/GenBank/DDBJ whole genome shotgun (WGS) entry which is preliminary data.</text>
</comment>
<evidence type="ECO:0000313" key="4">
    <source>
        <dbReference type="Proteomes" id="UP000636709"/>
    </source>
</evidence>
<evidence type="ECO:0000259" key="2">
    <source>
        <dbReference type="PROSITE" id="PS50181"/>
    </source>
</evidence>
<keyword evidence="4" id="KW-1185">Reference proteome</keyword>
<dbReference type="Pfam" id="PF00646">
    <property type="entry name" value="F-box"/>
    <property type="match status" value="1"/>
</dbReference>
<dbReference type="InterPro" id="IPR001810">
    <property type="entry name" value="F-box_dom"/>
</dbReference>
<dbReference type="Pfam" id="PF23635">
    <property type="entry name" value="Beta-prop_AT5G49610-like"/>
    <property type="match status" value="1"/>
</dbReference>
<dbReference type="EMBL" id="JACEFO010001608">
    <property type="protein sequence ID" value="KAF8731361.1"/>
    <property type="molecule type" value="Genomic_DNA"/>
</dbReference>
<dbReference type="PANTHER" id="PTHR32133:SF386">
    <property type="entry name" value="F-BOX DOMAIN-CONTAINING PROTEIN"/>
    <property type="match status" value="1"/>
</dbReference>
<protein>
    <recommendedName>
        <fullName evidence="2">F-box domain-containing protein</fullName>
    </recommendedName>
</protein>
<dbReference type="SMART" id="SM00256">
    <property type="entry name" value="FBOX"/>
    <property type="match status" value="1"/>
</dbReference>
<feature type="compositionally biased region" description="Low complexity" evidence="1">
    <location>
        <begin position="21"/>
        <end position="38"/>
    </location>
</feature>